<dbReference type="Pfam" id="PF13490">
    <property type="entry name" value="zf-HC2"/>
    <property type="match status" value="1"/>
</dbReference>
<dbReference type="InterPro" id="IPR051474">
    <property type="entry name" value="Anti-sigma-K/W_factor"/>
</dbReference>
<dbReference type="PANTHER" id="PTHR37461">
    <property type="entry name" value="ANTI-SIGMA-K FACTOR RSKA"/>
    <property type="match status" value="1"/>
</dbReference>
<evidence type="ECO:0000256" key="1">
    <source>
        <dbReference type="ARBA" id="ARBA00004167"/>
    </source>
</evidence>
<evidence type="ECO:0000256" key="6">
    <source>
        <dbReference type="ARBA" id="ARBA00023163"/>
    </source>
</evidence>
<dbReference type="SUPFAM" id="SSF109854">
    <property type="entry name" value="DinB/YfiT-like putative metalloenzymes"/>
    <property type="match status" value="1"/>
</dbReference>
<reference evidence="8" key="1">
    <citation type="submission" date="2021-01" db="EMBL/GenBank/DDBJ databases">
        <title>Whole genome shotgun sequence of Rhizocola hellebori NBRC 109834.</title>
        <authorList>
            <person name="Komaki H."/>
            <person name="Tamura T."/>
        </authorList>
    </citation>
    <scope>NUCLEOTIDE SEQUENCE</scope>
    <source>
        <strain evidence="8">NBRC 109834</strain>
    </source>
</reference>
<comment type="subcellular location">
    <subcellularLocation>
        <location evidence="1">Membrane</location>
        <topology evidence="1">Single-pass membrane protein</topology>
    </subcellularLocation>
</comment>
<dbReference type="InterPro" id="IPR034660">
    <property type="entry name" value="DinB/YfiT-like"/>
</dbReference>
<dbReference type="GO" id="GO:0016989">
    <property type="term" value="F:sigma factor antagonist activity"/>
    <property type="evidence" value="ECO:0007669"/>
    <property type="project" value="TreeGrafter"/>
</dbReference>
<sequence>MSPHVAELLGAWALDACDDAEAATVEAHLEQCSDCRTEAAQLRSAAGWLALEQAMKPPPRLRQSILDEARRRRPPVAVRTLVEAYAGQVASLDSALRELTAQGWRRPDPRHGDMTGLIRHLYANDALLASDLALPLAATVPGDGAGGVYQVWRDQAQILIRGLDDRADLDQIVTLVGRDRHQPGPLRAALVQRAFETWVHLEDVRSLAITPSPEQVRRIVSLAVNLMPEALAARGVSRPGSCRLVLTGPASGEWTFPLGGQGTASGLALGMEASAFARLVANRRSPEALQYTVVGDHDLARRVLHVAALLGCD</sequence>
<dbReference type="AlphaFoldDB" id="A0A8J3VD76"/>
<keyword evidence="6" id="KW-0804">Transcription</keyword>
<dbReference type="EMBL" id="BONY01000002">
    <property type="protein sequence ID" value="GIH02455.1"/>
    <property type="molecule type" value="Genomic_DNA"/>
</dbReference>
<dbReference type="GO" id="GO:0006417">
    <property type="term" value="P:regulation of translation"/>
    <property type="evidence" value="ECO:0007669"/>
    <property type="project" value="TreeGrafter"/>
</dbReference>
<dbReference type="Proteomes" id="UP000612899">
    <property type="component" value="Unassembled WGS sequence"/>
</dbReference>
<dbReference type="GO" id="GO:0016020">
    <property type="term" value="C:membrane"/>
    <property type="evidence" value="ECO:0007669"/>
    <property type="project" value="UniProtKB-SubCell"/>
</dbReference>
<evidence type="ECO:0000256" key="4">
    <source>
        <dbReference type="ARBA" id="ARBA00023015"/>
    </source>
</evidence>
<dbReference type="PANTHER" id="PTHR37461:SF1">
    <property type="entry name" value="ANTI-SIGMA-K FACTOR RSKA"/>
    <property type="match status" value="1"/>
</dbReference>
<feature type="domain" description="Putative zinc-finger" evidence="7">
    <location>
        <begin position="5"/>
        <end position="36"/>
    </location>
</feature>
<keyword evidence="4" id="KW-0805">Transcription regulation</keyword>
<dbReference type="InterPro" id="IPR027383">
    <property type="entry name" value="Znf_put"/>
</dbReference>
<dbReference type="InterPro" id="IPR041916">
    <property type="entry name" value="Anti_sigma_zinc_sf"/>
</dbReference>
<organism evidence="8 9">
    <name type="scientific">Rhizocola hellebori</name>
    <dbReference type="NCBI Taxonomy" id="1392758"/>
    <lineage>
        <taxon>Bacteria</taxon>
        <taxon>Bacillati</taxon>
        <taxon>Actinomycetota</taxon>
        <taxon>Actinomycetes</taxon>
        <taxon>Micromonosporales</taxon>
        <taxon>Micromonosporaceae</taxon>
        <taxon>Rhizocola</taxon>
    </lineage>
</organism>
<evidence type="ECO:0000313" key="9">
    <source>
        <dbReference type="Proteomes" id="UP000612899"/>
    </source>
</evidence>
<proteinExistence type="predicted"/>
<comment type="caution">
    <text evidence="8">The sequence shown here is derived from an EMBL/GenBank/DDBJ whole genome shotgun (WGS) entry which is preliminary data.</text>
</comment>
<evidence type="ECO:0000256" key="5">
    <source>
        <dbReference type="ARBA" id="ARBA00023136"/>
    </source>
</evidence>
<keyword evidence="5" id="KW-0472">Membrane</keyword>
<name>A0A8J3VD76_9ACTN</name>
<keyword evidence="9" id="KW-1185">Reference proteome</keyword>
<keyword evidence="2" id="KW-0812">Transmembrane</keyword>
<protein>
    <recommendedName>
        <fullName evidence="7">Putative zinc-finger domain-containing protein</fullName>
    </recommendedName>
</protein>
<evidence type="ECO:0000256" key="3">
    <source>
        <dbReference type="ARBA" id="ARBA00022989"/>
    </source>
</evidence>
<dbReference type="Gene3D" id="1.10.10.1320">
    <property type="entry name" value="Anti-sigma factor, zinc-finger domain"/>
    <property type="match status" value="1"/>
</dbReference>
<dbReference type="RefSeq" id="WP_203906400.1">
    <property type="nucleotide sequence ID" value="NZ_BONY01000002.1"/>
</dbReference>
<evidence type="ECO:0000259" key="7">
    <source>
        <dbReference type="Pfam" id="PF13490"/>
    </source>
</evidence>
<evidence type="ECO:0000313" key="8">
    <source>
        <dbReference type="EMBL" id="GIH02455.1"/>
    </source>
</evidence>
<accession>A0A8J3VD76</accession>
<gene>
    <name evidence="8" type="ORF">Rhe02_05220</name>
</gene>
<evidence type="ECO:0000256" key="2">
    <source>
        <dbReference type="ARBA" id="ARBA00022692"/>
    </source>
</evidence>
<keyword evidence="3" id="KW-1133">Transmembrane helix</keyword>